<sequence length="108" mass="12162">MSHSPPLPRYIPLTQPGQDNPVFLLDSEAPLKDLQACAERRVSLVTRFLDTLINMKPTDADETDLLTIASTAHLLMLEVCDVHRVIETRLWNAGEAVFSRHEPERQSA</sequence>
<organism evidence="1 2">
    <name type="scientific">Pseudomonas maioricensis</name>
    <dbReference type="NCBI Taxonomy" id="1766623"/>
    <lineage>
        <taxon>Bacteria</taxon>
        <taxon>Pseudomonadati</taxon>
        <taxon>Pseudomonadota</taxon>
        <taxon>Gammaproteobacteria</taxon>
        <taxon>Pseudomonadales</taxon>
        <taxon>Pseudomonadaceae</taxon>
        <taxon>Pseudomonas</taxon>
    </lineage>
</organism>
<reference evidence="1 2" key="1">
    <citation type="submission" date="2015-12" db="EMBL/GenBank/DDBJ databases">
        <title>Phylogenomics in the description of a new species in the Pseudomonas syringae group.</title>
        <authorList>
            <person name="Busquets A."/>
            <person name="Gomila M."/>
            <person name="Beiki F."/>
            <person name="Rahimian H."/>
            <person name="Mulet M."/>
            <person name="Sanchez D."/>
            <person name="Garcia-Valdes E."/>
            <person name="Lalucat J."/>
        </authorList>
    </citation>
    <scope>NUCLEOTIDE SEQUENCE [LARGE SCALE GENOMIC DNA]</scope>
    <source>
        <strain evidence="1 2">S25</strain>
    </source>
</reference>
<evidence type="ECO:0008006" key="3">
    <source>
        <dbReference type="Google" id="ProtNLM"/>
    </source>
</evidence>
<evidence type="ECO:0000313" key="2">
    <source>
        <dbReference type="Proteomes" id="UP001320513"/>
    </source>
</evidence>
<name>A0ABS9ZLJ1_9PSED</name>
<accession>A0ABS9ZLJ1</accession>
<gene>
    <name evidence="1" type="ORF">AUC61_15845</name>
</gene>
<protein>
    <recommendedName>
        <fullName evidence="3">Short-chain dehydrogenase</fullName>
    </recommendedName>
</protein>
<proteinExistence type="predicted"/>
<evidence type="ECO:0000313" key="1">
    <source>
        <dbReference type="EMBL" id="MCI8211006.1"/>
    </source>
</evidence>
<dbReference type="Proteomes" id="UP001320513">
    <property type="component" value="Unassembled WGS sequence"/>
</dbReference>
<comment type="caution">
    <text evidence="1">The sequence shown here is derived from an EMBL/GenBank/DDBJ whole genome shotgun (WGS) entry which is preliminary data.</text>
</comment>
<dbReference type="EMBL" id="LOHG01000009">
    <property type="protein sequence ID" value="MCI8211006.1"/>
    <property type="molecule type" value="Genomic_DNA"/>
</dbReference>
<dbReference type="RefSeq" id="WP_243247204.1">
    <property type="nucleotide sequence ID" value="NZ_LOHG01000009.1"/>
</dbReference>
<keyword evidence="2" id="KW-1185">Reference proteome</keyword>